<accession>A0A934RUG4</accession>
<feature type="transmembrane region" description="Helical" evidence="1">
    <location>
        <begin position="187"/>
        <end position="209"/>
    </location>
</feature>
<dbReference type="Proteomes" id="UP000617628">
    <property type="component" value="Unassembled WGS sequence"/>
</dbReference>
<dbReference type="NCBIfam" id="TIGR03778">
    <property type="entry name" value="VPDSG_CTERM"/>
    <property type="match status" value="1"/>
</dbReference>
<name>A0A934RUG4_9BACT</name>
<organism evidence="4 5">
    <name type="scientific">Pelagicoccus mobilis</name>
    <dbReference type="NCBI Taxonomy" id="415221"/>
    <lineage>
        <taxon>Bacteria</taxon>
        <taxon>Pseudomonadati</taxon>
        <taxon>Verrucomicrobiota</taxon>
        <taxon>Opitutia</taxon>
        <taxon>Puniceicoccales</taxon>
        <taxon>Pelagicoccaceae</taxon>
        <taxon>Pelagicoccus</taxon>
    </lineage>
</organism>
<sequence length="213" mass="22376">MKNTLKTLFAVAALGVASLANALSYNGEVELLDTDLDGDLFPGGGIFEANPVGGDSFYTFCLQYGVDISLPGTYDYSIQDKTGGLTANSNNAISKGTAILYTKFVFGSLFDPTDIANDNLAGMLQLAIWHLEGQGAFGAPGKDALGFNIFVDMVDDVAGYLDDYSGAAVKVLVLTDENGNNVQNQIIYVPDSGTTLALLGLGLAGLAVARRRR</sequence>
<feature type="domain" description="VPDSG-CTERM protein sorting" evidence="3">
    <location>
        <begin position="189"/>
        <end position="213"/>
    </location>
</feature>
<keyword evidence="5" id="KW-1185">Reference proteome</keyword>
<dbReference type="EMBL" id="JAENIL010000010">
    <property type="protein sequence ID" value="MBK1876641.1"/>
    <property type="molecule type" value="Genomic_DNA"/>
</dbReference>
<keyword evidence="1" id="KW-1133">Transmembrane helix</keyword>
<dbReference type="Pfam" id="PF18205">
    <property type="entry name" value="VPDSG-CTERM"/>
    <property type="match status" value="1"/>
</dbReference>
<comment type="caution">
    <text evidence="4">The sequence shown here is derived from an EMBL/GenBank/DDBJ whole genome shotgun (WGS) entry which is preliminary data.</text>
</comment>
<dbReference type="RefSeq" id="WP_200354857.1">
    <property type="nucleotide sequence ID" value="NZ_JAENIL010000010.1"/>
</dbReference>
<keyword evidence="1" id="KW-0812">Transmembrane</keyword>
<protein>
    <submittedName>
        <fullName evidence="4">VPDSG-CTERM sorting domain-containing protein</fullName>
    </submittedName>
</protein>
<proteinExistence type="predicted"/>
<feature type="signal peptide" evidence="2">
    <location>
        <begin position="1"/>
        <end position="22"/>
    </location>
</feature>
<dbReference type="InterPro" id="IPR022288">
    <property type="entry name" value="VPDSG_CTERM"/>
</dbReference>
<keyword evidence="2" id="KW-0732">Signal</keyword>
<evidence type="ECO:0000313" key="4">
    <source>
        <dbReference type="EMBL" id="MBK1876641.1"/>
    </source>
</evidence>
<evidence type="ECO:0000256" key="2">
    <source>
        <dbReference type="SAM" id="SignalP"/>
    </source>
</evidence>
<gene>
    <name evidence="4" type="ORF">JIN87_07165</name>
</gene>
<evidence type="ECO:0000256" key="1">
    <source>
        <dbReference type="SAM" id="Phobius"/>
    </source>
</evidence>
<reference evidence="4" key="1">
    <citation type="submission" date="2021-01" db="EMBL/GenBank/DDBJ databases">
        <title>Modified the classification status of verrucomicrobia.</title>
        <authorList>
            <person name="Feng X."/>
        </authorList>
    </citation>
    <scope>NUCLEOTIDE SEQUENCE</scope>
    <source>
        <strain evidence="4">KCTC 13126</strain>
    </source>
</reference>
<evidence type="ECO:0000313" key="5">
    <source>
        <dbReference type="Proteomes" id="UP000617628"/>
    </source>
</evidence>
<feature type="chain" id="PRO_5037113280" evidence="2">
    <location>
        <begin position="23"/>
        <end position="213"/>
    </location>
</feature>
<keyword evidence="1" id="KW-0472">Membrane</keyword>
<dbReference type="AlphaFoldDB" id="A0A934RUG4"/>
<evidence type="ECO:0000259" key="3">
    <source>
        <dbReference type="Pfam" id="PF18205"/>
    </source>
</evidence>